<dbReference type="AlphaFoldDB" id="A0A8J8P0Z4"/>
<sequence length="69" mass="8036">MRFQKASLRDALILLKQQQINNLLIMLHKQYDIHQELKGPQILSQSKNHMTNQNSTVHVSSLWKDAIAQ</sequence>
<evidence type="ECO:0000313" key="2">
    <source>
        <dbReference type="Proteomes" id="UP000785679"/>
    </source>
</evidence>
<evidence type="ECO:0000313" key="1">
    <source>
        <dbReference type="EMBL" id="TNV85268.1"/>
    </source>
</evidence>
<dbReference type="EMBL" id="RRYP01001968">
    <property type="protein sequence ID" value="TNV85268.1"/>
    <property type="molecule type" value="Genomic_DNA"/>
</dbReference>
<proteinExistence type="predicted"/>
<dbReference type="Proteomes" id="UP000785679">
    <property type="component" value="Unassembled WGS sequence"/>
</dbReference>
<organism evidence="1 2">
    <name type="scientific">Halteria grandinella</name>
    <dbReference type="NCBI Taxonomy" id="5974"/>
    <lineage>
        <taxon>Eukaryota</taxon>
        <taxon>Sar</taxon>
        <taxon>Alveolata</taxon>
        <taxon>Ciliophora</taxon>
        <taxon>Intramacronucleata</taxon>
        <taxon>Spirotrichea</taxon>
        <taxon>Stichotrichia</taxon>
        <taxon>Sporadotrichida</taxon>
        <taxon>Halteriidae</taxon>
        <taxon>Halteria</taxon>
    </lineage>
</organism>
<gene>
    <name evidence="1" type="ORF">FGO68_gene3934</name>
</gene>
<name>A0A8J8P0Z4_HALGN</name>
<keyword evidence="2" id="KW-1185">Reference proteome</keyword>
<reference evidence="1" key="1">
    <citation type="submission" date="2019-06" db="EMBL/GenBank/DDBJ databases">
        <authorList>
            <person name="Zheng W."/>
        </authorList>
    </citation>
    <scope>NUCLEOTIDE SEQUENCE</scope>
    <source>
        <strain evidence="1">QDHG01</strain>
    </source>
</reference>
<comment type="caution">
    <text evidence="1">The sequence shown here is derived from an EMBL/GenBank/DDBJ whole genome shotgun (WGS) entry which is preliminary data.</text>
</comment>
<protein>
    <submittedName>
        <fullName evidence="1">Uncharacterized protein</fullName>
    </submittedName>
</protein>
<accession>A0A8J8P0Z4</accession>